<keyword evidence="7 11" id="KW-1133">Transmembrane helix</keyword>
<evidence type="ECO:0000256" key="4">
    <source>
        <dbReference type="ARBA" id="ARBA00022737"/>
    </source>
</evidence>
<dbReference type="GO" id="GO:0016887">
    <property type="term" value="F:ATP hydrolysis activity"/>
    <property type="evidence" value="ECO:0007669"/>
    <property type="project" value="InterPro"/>
</dbReference>
<keyword evidence="5" id="KW-0547">Nucleotide-binding</keyword>
<keyword evidence="3 11" id="KW-0812">Transmembrane</keyword>
<evidence type="ECO:0000256" key="5">
    <source>
        <dbReference type="ARBA" id="ARBA00022741"/>
    </source>
</evidence>
<feature type="transmembrane region" description="Helical" evidence="11">
    <location>
        <begin position="374"/>
        <end position="399"/>
    </location>
</feature>
<dbReference type="GO" id="GO:0005524">
    <property type="term" value="F:ATP binding"/>
    <property type="evidence" value="ECO:0007669"/>
    <property type="project" value="UniProtKB-KW"/>
</dbReference>
<evidence type="ECO:0000313" key="14">
    <source>
        <dbReference type="EMBL" id="KAJ6443652.1"/>
    </source>
</evidence>
<feature type="transmembrane region" description="Helical" evidence="11">
    <location>
        <begin position="256"/>
        <end position="278"/>
    </location>
</feature>
<feature type="transmembrane region" description="Helical" evidence="11">
    <location>
        <begin position="820"/>
        <end position="839"/>
    </location>
</feature>
<dbReference type="PROSITE" id="PS50893">
    <property type="entry name" value="ABC_TRANSPORTER_2"/>
    <property type="match status" value="2"/>
</dbReference>
<dbReference type="InterPro" id="IPR017871">
    <property type="entry name" value="ABC_transporter-like_CS"/>
</dbReference>
<evidence type="ECO:0000256" key="11">
    <source>
        <dbReference type="SAM" id="Phobius"/>
    </source>
</evidence>
<dbReference type="GO" id="GO:0140359">
    <property type="term" value="F:ABC-type transporter activity"/>
    <property type="evidence" value="ECO:0007669"/>
    <property type="project" value="InterPro"/>
</dbReference>
<dbReference type="InterPro" id="IPR027417">
    <property type="entry name" value="P-loop_NTPase"/>
</dbReference>
<sequence>MSDIFNEDQAALALATISITWVGWRFVHEKNLSHSKPKSLEHHGAAALGASDVILKGWRQSLTLRDLNDLPWEYSPDILRLRFVELHDRHKTTGRALLALIWKELCLASLFSALFFTAELAAPIGLYSLLEFIRAPEEVTLRPTVWLAAMFIAKVGGSIAQQQSSFQSNRGMIKVKTALTAAIYHRAVSSKALREGFLDPAGAGSSSSHRKSSAGQLSNLISSDVKTITNARVLIMVAFGGAVGCIIGVASLFRLVGWPCLVGLVISFVSTPTTGWIVRRVEAHQAILKDVQDSRISLTSEYLRSIKVIKLFGWEDSVSTLLNEVRAKEQDRLWTVALLSTAITETAYLVPTLSLMCIFALYTRFTDQTLTASVAFATIGLLGVVRDNLLAISTLGIHAPRMFASLGRMDAFLAAATPRETYPEGPLDLKGAVFSRGDSTGFRLRNISVDFVQNGLNIVTGLPLGDMTLVGDSGSALSGGQRARVALARAFYSDSTLLLLDDIFSAVDTKTSVELWNHSFCTNLLEGRTIILATQLSWVIEEGNLVMELENGSVKAIISRSSATRNPRAADRAPGPGHSNKEDVTASHSLESKSPAVTLHGHVQDADCEVNEVDDEVALTSITSRLSFLRYFRYFGGPLSLALSLLTVALYHGTEIATGLWMSSWVDAADLETILNAPLSWLQSVPVGRVINRLSGDLGTLDENIAEPLAEAIGQIFKIVLLAGAMATILPAFIVPTACLSMLGLVIAEVYSRAVVFVKRLTMSTQSPIVTQFSETLEGLAVIRASQHQVKFFTDRLSSSLYASSKAAAAQIDCAQWLKFRVNLIAALIHVLAGILALSQKRLPAGLVAFSLAQASELSSAILRLVFTVNDLNVEMQAFHRVEEYCMLPFEEVAARTGDKQSGGLQPHVPKDWPRTGRVEFRNVTVRYDMNGPDILKDVSVVFDSGKRSAVVGRTGSGKSTLVLTLLGFTHIVSGKVLLDGVDITTVARKRLRQAVSAIPQEATLFQGTVASNMDPTGHVGDHRIQRALDACASIPAMQVKVEHCRSEGLSYSGPLSPSTEVAPGGTNFSHGQRQVLALCRVFVRDAKLVVLDEATASMDPETDAAMQQILIQQVKSAPERGLITIAHRLGSILDYDKVVVLGAGRVLEMGSPQSLGRRRGAFHELALHGGEERLLGCESGLRM</sequence>
<dbReference type="Proteomes" id="UP001163105">
    <property type="component" value="Unassembled WGS sequence"/>
</dbReference>
<evidence type="ECO:0000256" key="7">
    <source>
        <dbReference type="ARBA" id="ARBA00022989"/>
    </source>
</evidence>
<keyword evidence="6" id="KW-0067">ATP-binding</keyword>
<gene>
    <name evidence="14" type="ORF">O9K51_04831</name>
</gene>
<evidence type="ECO:0000313" key="15">
    <source>
        <dbReference type="Proteomes" id="UP001163105"/>
    </source>
</evidence>
<dbReference type="PANTHER" id="PTHR24223:SF356">
    <property type="entry name" value="ATP-BINDING CASSETTE TRANSPORTER ABC4"/>
    <property type="match status" value="1"/>
</dbReference>
<reference evidence="14" key="1">
    <citation type="submission" date="2023-01" db="EMBL/GenBank/DDBJ databases">
        <title>The growth and conidiation of Purpureocillium lavendulum are regulated by nitrogen source and histone H3K14 acetylation.</title>
        <authorList>
            <person name="Tang P."/>
            <person name="Han J."/>
            <person name="Zhang C."/>
            <person name="Tang P."/>
            <person name="Qi F."/>
            <person name="Zhang K."/>
            <person name="Liang L."/>
        </authorList>
    </citation>
    <scope>NUCLEOTIDE SEQUENCE</scope>
    <source>
        <strain evidence="14">YMF1.00683</strain>
    </source>
</reference>
<accession>A0AB34FW80</accession>
<name>A0AB34FW80_9HYPO</name>
<keyword evidence="9" id="KW-0325">Glycoprotein</keyword>
<dbReference type="Gene3D" id="3.40.50.300">
    <property type="entry name" value="P-loop containing nucleotide triphosphate hydrolases"/>
    <property type="match status" value="2"/>
</dbReference>
<feature type="region of interest" description="Disordered" evidence="10">
    <location>
        <begin position="560"/>
        <end position="587"/>
    </location>
</feature>
<feature type="transmembrane region" description="Helical" evidence="11">
    <location>
        <begin position="719"/>
        <end position="751"/>
    </location>
</feature>
<dbReference type="FunFam" id="3.40.50.300:FF:001172">
    <property type="entry name" value="Cystic fibrosis transmembrane conductance regulator"/>
    <property type="match status" value="1"/>
</dbReference>
<dbReference type="SMART" id="SM00382">
    <property type="entry name" value="AAA"/>
    <property type="match status" value="2"/>
</dbReference>
<feature type="transmembrane region" description="Helical" evidence="11">
    <location>
        <begin position="233"/>
        <end position="250"/>
    </location>
</feature>
<dbReference type="PROSITE" id="PS50929">
    <property type="entry name" value="ABC_TM1F"/>
    <property type="match status" value="2"/>
</dbReference>
<dbReference type="PROSITE" id="PS00211">
    <property type="entry name" value="ABC_TRANSPORTER_1"/>
    <property type="match status" value="2"/>
</dbReference>
<dbReference type="InterPro" id="IPR050173">
    <property type="entry name" value="ABC_transporter_C-like"/>
</dbReference>
<feature type="transmembrane region" description="Helical" evidence="11">
    <location>
        <begin position="631"/>
        <end position="652"/>
    </location>
</feature>
<evidence type="ECO:0000256" key="6">
    <source>
        <dbReference type="ARBA" id="ARBA00022840"/>
    </source>
</evidence>
<evidence type="ECO:0000256" key="2">
    <source>
        <dbReference type="ARBA" id="ARBA00022448"/>
    </source>
</evidence>
<evidence type="ECO:0000256" key="1">
    <source>
        <dbReference type="ARBA" id="ARBA00004141"/>
    </source>
</evidence>
<keyword evidence="8 11" id="KW-0472">Membrane</keyword>
<dbReference type="PANTHER" id="PTHR24223">
    <property type="entry name" value="ATP-BINDING CASSETTE SUB-FAMILY C"/>
    <property type="match status" value="1"/>
</dbReference>
<evidence type="ECO:0000256" key="3">
    <source>
        <dbReference type="ARBA" id="ARBA00022692"/>
    </source>
</evidence>
<dbReference type="InterPro" id="IPR036640">
    <property type="entry name" value="ABC1_TM_sf"/>
</dbReference>
<dbReference type="Pfam" id="PF00005">
    <property type="entry name" value="ABC_tran"/>
    <property type="match status" value="2"/>
</dbReference>
<dbReference type="CDD" id="cd18596">
    <property type="entry name" value="ABC_6TM_VMR1_D1_like"/>
    <property type="match status" value="1"/>
</dbReference>
<dbReference type="CDD" id="cd03244">
    <property type="entry name" value="ABCC_MRP_domain2"/>
    <property type="match status" value="1"/>
</dbReference>
<evidence type="ECO:0000256" key="9">
    <source>
        <dbReference type="ARBA" id="ARBA00023180"/>
    </source>
</evidence>
<dbReference type="SUPFAM" id="SSF90123">
    <property type="entry name" value="ABC transporter transmembrane region"/>
    <property type="match status" value="2"/>
</dbReference>
<feature type="domain" description="ABC transmembrane type-1" evidence="13">
    <location>
        <begin position="107"/>
        <end position="401"/>
    </location>
</feature>
<feature type="domain" description="ABC transporter" evidence="12">
    <location>
        <begin position="291"/>
        <end position="576"/>
    </location>
</feature>
<feature type="transmembrane region" description="Helical" evidence="11">
    <location>
        <begin position="336"/>
        <end position="362"/>
    </location>
</feature>
<dbReference type="InterPro" id="IPR003593">
    <property type="entry name" value="AAA+_ATPase"/>
</dbReference>
<proteinExistence type="predicted"/>
<comment type="subcellular location">
    <subcellularLocation>
        <location evidence="1">Membrane</location>
        <topology evidence="1">Multi-pass membrane protein</topology>
    </subcellularLocation>
</comment>
<evidence type="ECO:0000256" key="8">
    <source>
        <dbReference type="ARBA" id="ARBA00023136"/>
    </source>
</evidence>
<comment type="caution">
    <text evidence="14">The sequence shown here is derived from an EMBL/GenBank/DDBJ whole genome shotgun (WGS) entry which is preliminary data.</text>
</comment>
<dbReference type="InterPro" id="IPR003439">
    <property type="entry name" value="ABC_transporter-like_ATP-bd"/>
</dbReference>
<evidence type="ECO:0000259" key="13">
    <source>
        <dbReference type="PROSITE" id="PS50929"/>
    </source>
</evidence>
<protein>
    <submittedName>
        <fullName evidence="14">ABC transporter</fullName>
    </submittedName>
</protein>
<dbReference type="Pfam" id="PF00664">
    <property type="entry name" value="ABC_membrane"/>
    <property type="match status" value="2"/>
</dbReference>
<keyword evidence="15" id="KW-1185">Reference proteome</keyword>
<keyword evidence="4" id="KW-0677">Repeat</keyword>
<organism evidence="14 15">
    <name type="scientific">Purpureocillium lavendulum</name>
    <dbReference type="NCBI Taxonomy" id="1247861"/>
    <lineage>
        <taxon>Eukaryota</taxon>
        <taxon>Fungi</taxon>
        <taxon>Dikarya</taxon>
        <taxon>Ascomycota</taxon>
        <taxon>Pezizomycotina</taxon>
        <taxon>Sordariomycetes</taxon>
        <taxon>Hypocreomycetidae</taxon>
        <taxon>Hypocreales</taxon>
        <taxon>Ophiocordycipitaceae</taxon>
        <taxon>Purpureocillium</taxon>
    </lineage>
</organism>
<dbReference type="InterPro" id="IPR011527">
    <property type="entry name" value="ABC1_TM_dom"/>
</dbReference>
<evidence type="ECO:0000256" key="10">
    <source>
        <dbReference type="SAM" id="MobiDB-lite"/>
    </source>
</evidence>
<dbReference type="Gene3D" id="1.20.1560.10">
    <property type="entry name" value="ABC transporter type 1, transmembrane domain"/>
    <property type="match status" value="2"/>
</dbReference>
<dbReference type="EMBL" id="JAQHRD010000003">
    <property type="protein sequence ID" value="KAJ6443652.1"/>
    <property type="molecule type" value="Genomic_DNA"/>
</dbReference>
<keyword evidence="2" id="KW-0813">Transport</keyword>
<evidence type="ECO:0000259" key="12">
    <source>
        <dbReference type="PROSITE" id="PS50893"/>
    </source>
</evidence>
<dbReference type="GO" id="GO:0016020">
    <property type="term" value="C:membrane"/>
    <property type="evidence" value="ECO:0007669"/>
    <property type="project" value="UniProtKB-SubCell"/>
</dbReference>
<feature type="domain" description="ABC transmembrane type-1" evidence="13">
    <location>
        <begin position="671"/>
        <end position="872"/>
    </location>
</feature>
<dbReference type="SUPFAM" id="SSF52540">
    <property type="entry name" value="P-loop containing nucleoside triphosphate hydrolases"/>
    <property type="match status" value="2"/>
</dbReference>
<dbReference type="AlphaFoldDB" id="A0AB34FW80"/>
<feature type="domain" description="ABC transporter" evidence="12">
    <location>
        <begin position="919"/>
        <end position="1169"/>
    </location>
</feature>